<sequence>MVERSKPPFRADHVGSLLRPKEITQGFKKFLNGEIVEEEFNLIQDNAIREVIKLQEDVGLKSITDGEFRRASYWSRFVERVDGLEVRDALFTFQNNQGHKQNFTAPHVAEKVKRTQSISGDEFAFVKAHTSETPKITLPSPPSMHLWRLNKGIDPGAYDGVEPFFVDLATVYQEEITALSEDGAAYIQLDDVPLAMLCDANIKNQLESVGMNPTKLLQNYIQLFNSCLAKRPPTVSVAIHLCRGNYKGHFLSSGGYEEVAEKMFNEL</sequence>
<accession>A0A382M9F2</accession>
<dbReference type="GO" id="GO:0009086">
    <property type="term" value="P:methionine biosynthetic process"/>
    <property type="evidence" value="ECO:0007669"/>
    <property type="project" value="InterPro"/>
</dbReference>
<protein>
    <recommendedName>
        <fullName evidence="1">Cobalamin-independent methionine synthase MetE C-terminal/archaeal domain-containing protein</fullName>
    </recommendedName>
</protein>
<dbReference type="PANTHER" id="PTHR43844">
    <property type="entry name" value="METHIONINE SYNTHASE"/>
    <property type="match status" value="1"/>
</dbReference>
<dbReference type="EMBL" id="UINC01092227">
    <property type="protein sequence ID" value="SVC45624.1"/>
    <property type="molecule type" value="Genomic_DNA"/>
</dbReference>
<dbReference type="GO" id="GO:0003871">
    <property type="term" value="F:5-methyltetrahydropteroyltriglutamate-homocysteine S-methyltransferase activity"/>
    <property type="evidence" value="ECO:0007669"/>
    <property type="project" value="InterPro"/>
</dbReference>
<dbReference type="AlphaFoldDB" id="A0A382M9F2"/>
<dbReference type="Gene3D" id="3.20.20.210">
    <property type="match status" value="1"/>
</dbReference>
<dbReference type="GO" id="GO:0008270">
    <property type="term" value="F:zinc ion binding"/>
    <property type="evidence" value="ECO:0007669"/>
    <property type="project" value="InterPro"/>
</dbReference>
<feature type="non-terminal residue" evidence="2">
    <location>
        <position position="267"/>
    </location>
</feature>
<dbReference type="SUPFAM" id="SSF51726">
    <property type="entry name" value="UROD/MetE-like"/>
    <property type="match status" value="1"/>
</dbReference>
<dbReference type="PANTHER" id="PTHR43844:SF2">
    <property type="entry name" value="SYNTHASE, VITAMIN-B12 INDEPENDENT, PUTATIVE (AFU_ORTHOLOGUE AFUA_3G12060)-RELATED"/>
    <property type="match status" value="1"/>
</dbReference>
<dbReference type="InterPro" id="IPR002629">
    <property type="entry name" value="Met_Synth_C/arc"/>
</dbReference>
<evidence type="ECO:0000313" key="2">
    <source>
        <dbReference type="EMBL" id="SVC45624.1"/>
    </source>
</evidence>
<proteinExistence type="predicted"/>
<reference evidence="2" key="1">
    <citation type="submission" date="2018-05" db="EMBL/GenBank/DDBJ databases">
        <authorList>
            <person name="Lanie J.A."/>
            <person name="Ng W.-L."/>
            <person name="Kazmierczak K.M."/>
            <person name="Andrzejewski T.M."/>
            <person name="Davidsen T.M."/>
            <person name="Wayne K.J."/>
            <person name="Tettelin H."/>
            <person name="Glass J.I."/>
            <person name="Rusch D."/>
            <person name="Podicherti R."/>
            <person name="Tsui H.-C.T."/>
            <person name="Winkler M.E."/>
        </authorList>
    </citation>
    <scope>NUCLEOTIDE SEQUENCE</scope>
</reference>
<feature type="domain" description="Cobalamin-independent methionine synthase MetE C-terminal/archaeal" evidence="1">
    <location>
        <begin position="14"/>
        <end position="195"/>
    </location>
</feature>
<organism evidence="2">
    <name type="scientific">marine metagenome</name>
    <dbReference type="NCBI Taxonomy" id="408172"/>
    <lineage>
        <taxon>unclassified sequences</taxon>
        <taxon>metagenomes</taxon>
        <taxon>ecological metagenomes</taxon>
    </lineage>
</organism>
<dbReference type="CDD" id="cd03311">
    <property type="entry name" value="CIMS_C_terminal_like"/>
    <property type="match status" value="1"/>
</dbReference>
<evidence type="ECO:0000259" key="1">
    <source>
        <dbReference type="Pfam" id="PF01717"/>
    </source>
</evidence>
<dbReference type="Pfam" id="PF01717">
    <property type="entry name" value="Meth_synt_2"/>
    <property type="match status" value="1"/>
</dbReference>
<name>A0A382M9F2_9ZZZZ</name>
<dbReference type="InterPro" id="IPR038071">
    <property type="entry name" value="UROD/MetE-like_sf"/>
</dbReference>
<gene>
    <name evidence="2" type="ORF">METZ01_LOCUS298478</name>
</gene>